<organism evidence="1 2">
    <name type="scientific">Acuticoccus mangrovi</name>
    <dbReference type="NCBI Taxonomy" id="2796142"/>
    <lineage>
        <taxon>Bacteria</taxon>
        <taxon>Pseudomonadati</taxon>
        <taxon>Pseudomonadota</taxon>
        <taxon>Alphaproteobacteria</taxon>
        <taxon>Hyphomicrobiales</taxon>
        <taxon>Amorphaceae</taxon>
        <taxon>Acuticoccus</taxon>
    </lineage>
</organism>
<evidence type="ECO:0000313" key="2">
    <source>
        <dbReference type="Proteomes" id="UP000609531"/>
    </source>
</evidence>
<evidence type="ECO:0000313" key="1">
    <source>
        <dbReference type="EMBL" id="MBJ3775355.1"/>
    </source>
</evidence>
<keyword evidence="2" id="KW-1185">Reference proteome</keyword>
<dbReference type="InterPro" id="IPR027417">
    <property type="entry name" value="P-loop_NTPase"/>
</dbReference>
<sequence length="278" mass="31459">MNLISRPPDCVRYRPPLFDPSFPYIVFWSQKSGCTSVVKWFFAQLGLLEEALAHSPWIHDYEGQVFKKRPNYRRDLIAALKSGDYKTIKVTRDPMARAPSSFLVLAERGAIVTHRWHWVQTHWENVDAWLAARGKDPAEGISFVDHLAMVEELETAEAQSINAHLSPQFIHGEEEFVQEIVPIERFAAWTAAAATEPGVRAIDYGSLADSRHHHRVVAARTEALGERPEAMPIVRGAYANGEFPAASVFINERSEPLIRRAYRLDFEAYGANYGWAAV</sequence>
<name>A0A934IMI4_9HYPH</name>
<accession>A0A934IMI4</accession>
<dbReference type="AlphaFoldDB" id="A0A934IMI4"/>
<proteinExistence type="predicted"/>
<gene>
    <name evidence="1" type="ORF">JCR33_06635</name>
</gene>
<dbReference type="SUPFAM" id="SSF52540">
    <property type="entry name" value="P-loop containing nucleoside triphosphate hydrolases"/>
    <property type="match status" value="1"/>
</dbReference>
<reference evidence="1" key="1">
    <citation type="submission" date="2020-12" db="EMBL/GenBank/DDBJ databases">
        <title>Bacterial taxonomy.</title>
        <authorList>
            <person name="Pan X."/>
        </authorList>
    </citation>
    <scope>NUCLEOTIDE SEQUENCE</scope>
    <source>
        <strain evidence="1">B2012</strain>
    </source>
</reference>
<protein>
    <recommendedName>
        <fullName evidence="3">Sulfotransferase family protein</fullName>
    </recommendedName>
</protein>
<dbReference type="RefSeq" id="WP_198881263.1">
    <property type="nucleotide sequence ID" value="NZ_JAEKJA010000004.1"/>
</dbReference>
<evidence type="ECO:0008006" key="3">
    <source>
        <dbReference type="Google" id="ProtNLM"/>
    </source>
</evidence>
<dbReference type="Proteomes" id="UP000609531">
    <property type="component" value="Unassembled WGS sequence"/>
</dbReference>
<comment type="caution">
    <text evidence="1">The sequence shown here is derived from an EMBL/GenBank/DDBJ whole genome shotgun (WGS) entry which is preliminary data.</text>
</comment>
<dbReference type="EMBL" id="JAEKJA010000004">
    <property type="protein sequence ID" value="MBJ3775355.1"/>
    <property type="molecule type" value="Genomic_DNA"/>
</dbReference>